<evidence type="ECO:0000256" key="1">
    <source>
        <dbReference type="ARBA" id="ARBA00004448"/>
    </source>
</evidence>
<keyword evidence="8" id="KW-0496">Mitochondrion</keyword>
<evidence type="ECO:0000256" key="7">
    <source>
        <dbReference type="ARBA" id="ARBA00023016"/>
    </source>
</evidence>
<evidence type="ECO:0000256" key="4">
    <source>
        <dbReference type="ARBA" id="ARBA00022692"/>
    </source>
</evidence>
<keyword evidence="5" id="KW-0677">Repeat</keyword>
<feature type="repeat" description="Solcar" evidence="10">
    <location>
        <begin position="132"/>
        <end position="223"/>
    </location>
</feature>
<dbReference type="InterPro" id="IPR050391">
    <property type="entry name" value="Mito_Metabolite_Transporter"/>
</dbReference>
<feature type="repeat" description="Solcar" evidence="10">
    <location>
        <begin position="232"/>
        <end position="322"/>
    </location>
</feature>
<keyword evidence="3 11" id="KW-0813">Transport</keyword>
<accession>A0AAW0IYR8</accession>
<comment type="subcellular location">
    <subcellularLocation>
        <location evidence="1">Mitochondrion inner membrane</location>
        <topology evidence="1">Multi-pass membrane protein</topology>
    </subcellularLocation>
</comment>
<dbReference type="GO" id="GO:0005310">
    <property type="term" value="F:dicarboxylic acid transmembrane transporter activity"/>
    <property type="evidence" value="ECO:0007669"/>
    <property type="project" value="UniProtKB-ARBA"/>
</dbReference>
<dbReference type="InterPro" id="IPR018108">
    <property type="entry name" value="MCP_transmembrane"/>
</dbReference>
<keyword evidence="9 10" id="KW-0472">Membrane</keyword>
<comment type="similarity">
    <text evidence="2 11">Belongs to the mitochondrial carrier (TC 2.A.29) family.</text>
</comment>
<dbReference type="PRINTS" id="PR00926">
    <property type="entry name" value="MITOCARRIER"/>
</dbReference>
<evidence type="ECO:0000256" key="6">
    <source>
        <dbReference type="ARBA" id="ARBA00022989"/>
    </source>
</evidence>
<feature type="repeat" description="Solcar" evidence="10">
    <location>
        <begin position="361"/>
        <end position="451"/>
    </location>
</feature>
<dbReference type="GO" id="GO:0006839">
    <property type="term" value="P:mitochondrial transport"/>
    <property type="evidence" value="ECO:0007669"/>
    <property type="project" value="UniProtKB-ARBA"/>
</dbReference>
<dbReference type="Pfam" id="PF00153">
    <property type="entry name" value="Mito_carr"/>
    <property type="match status" value="4"/>
</dbReference>
<keyword evidence="4 10" id="KW-0812">Transmembrane</keyword>
<keyword evidence="6" id="KW-1133">Transmembrane helix</keyword>
<dbReference type="InterPro" id="IPR023395">
    <property type="entry name" value="MCP_dom_sf"/>
</dbReference>
<evidence type="ECO:0000256" key="8">
    <source>
        <dbReference type="ARBA" id="ARBA00023128"/>
    </source>
</evidence>
<dbReference type="GO" id="GO:0005743">
    <property type="term" value="C:mitochondrial inner membrane"/>
    <property type="evidence" value="ECO:0007669"/>
    <property type="project" value="UniProtKB-SubCell"/>
</dbReference>
<dbReference type="EMBL" id="PKMF04000785">
    <property type="protein sequence ID" value="KAK7819421.1"/>
    <property type="molecule type" value="Genomic_DNA"/>
</dbReference>
<protein>
    <submittedName>
        <fullName evidence="12">Mitochondrial uncoupling protein 4</fullName>
    </submittedName>
</protein>
<dbReference type="Gene3D" id="1.50.40.10">
    <property type="entry name" value="Mitochondrial carrier domain"/>
    <property type="match status" value="2"/>
</dbReference>
<organism evidence="12 13">
    <name type="scientific">Quercus suber</name>
    <name type="common">Cork oak</name>
    <dbReference type="NCBI Taxonomy" id="58331"/>
    <lineage>
        <taxon>Eukaryota</taxon>
        <taxon>Viridiplantae</taxon>
        <taxon>Streptophyta</taxon>
        <taxon>Embryophyta</taxon>
        <taxon>Tracheophyta</taxon>
        <taxon>Spermatophyta</taxon>
        <taxon>Magnoliopsida</taxon>
        <taxon>eudicotyledons</taxon>
        <taxon>Gunneridae</taxon>
        <taxon>Pentapetalae</taxon>
        <taxon>rosids</taxon>
        <taxon>fabids</taxon>
        <taxon>Fagales</taxon>
        <taxon>Fagaceae</taxon>
        <taxon>Quercus</taxon>
    </lineage>
</organism>
<evidence type="ECO:0000256" key="11">
    <source>
        <dbReference type="RuleBase" id="RU000488"/>
    </source>
</evidence>
<feature type="repeat" description="Solcar" evidence="10">
    <location>
        <begin position="4"/>
        <end position="123"/>
    </location>
</feature>
<keyword evidence="13" id="KW-1185">Reference proteome</keyword>
<dbReference type="InterPro" id="IPR002067">
    <property type="entry name" value="MCP"/>
</dbReference>
<sequence>MGLKGFVEGGIASIVAGCATHPIDLIKVRMQLQGETHVPNPNLQSLRPALAFHTTSLSAPGSIHVPPPPLPTVAAKVGPIAVGVRIVQQEGVSALFSGVSATILRQTLYSTTRMGLYDILKKKWSDPKSGNITLVQKIAAGLIAGAVGAAVGNPADVAMVRMQADGRLPQAQRRNYKSVVDAISRMASQEGVPSLWRGSGLTINRAMLVTASQLASYDQIKEMILEKGVMRDGLGTHVTASFAAGFVAAVASNPVDVIKTRVMNMKVEPGAEPPYSGALDCALKTVRAEGPLALYKGFVPTISRQGPFTVVLFVTLEQVRVPSLWRGSGLTINRAMLVTASQLASYDQIKEMILEKGVMRDGLGTHVTASFAAGFVAAVASNPVDVIKTRVMNMKVEPGAEPPYSGALDCALKTVRAEGPLALYKGFVPTISRQGPFTVVLFVTLEQVRKLLKDF</sequence>
<reference evidence="12 13" key="1">
    <citation type="journal article" date="2018" name="Sci. Data">
        <title>The draft genome sequence of cork oak.</title>
        <authorList>
            <person name="Ramos A.M."/>
            <person name="Usie A."/>
            <person name="Barbosa P."/>
            <person name="Barros P.M."/>
            <person name="Capote T."/>
            <person name="Chaves I."/>
            <person name="Simoes F."/>
            <person name="Abreu I."/>
            <person name="Carrasquinho I."/>
            <person name="Faro C."/>
            <person name="Guimaraes J.B."/>
            <person name="Mendonca D."/>
            <person name="Nobrega F."/>
            <person name="Rodrigues L."/>
            <person name="Saibo N.J.M."/>
            <person name="Varela M.C."/>
            <person name="Egas C."/>
            <person name="Matos J."/>
            <person name="Miguel C.M."/>
            <person name="Oliveira M.M."/>
            <person name="Ricardo C.P."/>
            <person name="Goncalves S."/>
        </authorList>
    </citation>
    <scope>NUCLEOTIDE SEQUENCE [LARGE SCALE GENOMIC DNA]</scope>
    <source>
        <strain evidence="13">cv. HL8</strain>
    </source>
</reference>
<name>A0AAW0IYR8_QUESU</name>
<proteinExistence type="inferred from homology"/>
<dbReference type="PROSITE" id="PS50920">
    <property type="entry name" value="SOLCAR"/>
    <property type="match status" value="4"/>
</dbReference>
<evidence type="ECO:0000256" key="5">
    <source>
        <dbReference type="ARBA" id="ARBA00022737"/>
    </source>
</evidence>
<comment type="caution">
    <text evidence="12">The sequence shown here is derived from an EMBL/GenBank/DDBJ whole genome shotgun (WGS) entry which is preliminary data.</text>
</comment>
<gene>
    <name evidence="12" type="primary">PUMP4_3</name>
    <name evidence="12" type="ORF">CFP56_040396</name>
</gene>
<dbReference type="FunFam" id="1.50.40.10:FF:000030">
    <property type="entry name" value="Mitochondrial uncoupling protein 5"/>
    <property type="match status" value="1"/>
</dbReference>
<evidence type="ECO:0000313" key="13">
    <source>
        <dbReference type="Proteomes" id="UP000237347"/>
    </source>
</evidence>
<dbReference type="PANTHER" id="PTHR45618">
    <property type="entry name" value="MITOCHONDRIAL DICARBOXYLATE CARRIER-RELATED"/>
    <property type="match status" value="1"/>
</dbReference>
<evidence type="ECO:0000256" key="3">
    <source>
        <dbReference type="ARBA" id="ARBA00022448"/>
    </source>
</evidence>
<evidence type="ECO:0000256" key="2">
    <source>
        <dbReference type="ARBA" id="ARBA00006375"/>
    </source>
</evidence>
<dbReference type="Proteomes" id="UP000237347">
    <property type="component" value="Unassembled WGS sequence"/>
</dbReference>
<evidence type="ECO:0000256" key="9">
    <source>
        <dbReference type="ARBA" id="ARBA00023136"/>
    </source>
</evidence>
<evidence type="ECO:0000256" key="10">
    <source>
        <dbReference type="PROSITE-ProRule" id="PRU00282"/>
    </source>
</evidence>
<dbReference type="SUPFAM" id="SSF103506">
    <property type="entry name" value="Mitochondrial carrier"/>
    <property type="match status" value="2"/>
</dbReference>
<dbReference type="AlphaFoldDB" id="A0AAW0IYR8"/>
<keyword evidence="7" id="KW-0346">Stress response</keyword>
<evidence type="ECO:0000313" key="12">
    <source>
        <dbReference type="EMBL" id="KAK7819421.1"/>
    </source>
</evidence>